<reference evidence="1" key="1">
    <citation type="journal article" date="2019" name="bioRxiv">
        <title>The Genome of the Zebra Mussel, Dreissena polymorpha: A Resource for Invasive Species Research.</title>
        <authorList>
            <person name="McCartney M.A."/>
            <person name="Auch B."/>
            <person name="Kono T."/>
            <person name="Mallez S."/>
            <person name="Zhang Y."/>
            <person name="Obille A."/>
            <person name="Becker A."/>
            <person name="Abrahante J.E."/>
            <person name="Garbe J."/>
            <person name="Badalamenti J.P."/>
            <person name="Herman A."/>
            <person name="Mangelson H."/>
            <person name="Liachko I."/>
            <person name="Sullivan S."/>
            <person name="Sone E.D."/>
            <person name="Koren S."/>
            <person name="Silverstein K.A.T."/>
            <person name="Beckman K.B."/>
            <person name="Gohl D.M."/>
        </authorList>
    </citation>
    <scope>NUCLEOTIDE SEQUENCE</scope>
    <source>
        <strain evidence="1">Duluth1</strain>
        <tissue evidence="1">Whole animal</tissue>
    </source>
</reference>
<dbReference type="AlphaFoldDB" id="A0A9D4FDU1"/>
<name>A0A9D4FDU1_DREPO</name>
<keyword evidence="2" id="KW-1185">Reference proteome</keyword>
<organism evidence="1 2">
    <name type="scientific">Dreissena polymorpha</name>
    <name type="common">Zebra mussel</name>
    <name type="synonym">Mytilus polymorpha</name>
    <dbReference type="NCBI Taxonomy" id="45954"/>
    <lineage>
        <taxon>Eukaryota</taxon>
        <taxon>Metazoa</taxon>
        <taxon>Spiralia</taxon>
        <taxon>Lophotrochozoa</taxon>
        <taxon>Mollusca</taxon>
        <taxon>Bivalvia</taxon>
        <taxon>Autobranchia</taxon>
        <taxon>Heteroconchia</taxon>
        <taxon>Euheterodonta</taxon>
        <taxon>Imparidentia</taxon>
        <taxon>Neoheterodontei</taxon>
        <taxon>Myida</taxon>
        <taxon>Dreissenoidea</taxon>
        <taxon>Dreissenidae</taxon>
        <taxon>Dreissena</taxon>
    </lineage>
</organism>
<gene>
    <name evidence="1" type="ORF">DPMN_150653</name>
</gene>
<protein>
    <submittedName>
        <fullName evidence="1">Uncharacterized protein</fullName>
    </submittedName>
</protein>
<accession>A0A9D4FDU1</accession>
<reference evidence="1" key="2">
    <citation type="submission" date="2020-11" db="EMBL/GenBank/DDBJ databases">
        <authorList>
            <person name="McCartney M.A."/>
            <person name="Auch B."/>
            <person name="Kono T."/>
            <person name="Mallez S."/>
            <person name="Becker A."/>
            <person name="Gohl D.M."/>
            <person name="Silverstein K.A.T."/>
            <person name="Koren S."/>
            <person name="Bechman K.B."/>
            <person name="Herman A."/>
            <person name="Abrahante J.E."/>
            <person name="Garbe J."/>
        </authorList>
    </citation>
    <scope>NUCLEOTIDE SEQUENCE</scope>
    <source>
        <strain evidence="1">Duluth1</strain>
        <tissue evidence="1">Whole animal</tissue>
    </source>
</reference>
<evidence type="ECO:0000313" key="1">
    <source>
        <dbReference type="EMBL" id="KAH3797078.1"/>
    </source>
</evidence>
<evidence type="ECO:0000313" key="2">
    <source>
        <dbReference type="Proteomes" id="UP000828390"/>
    </source>
</evidence>
<comment type="caution">
    <text evidence="1">The sequence shown here is derived from an EMBL/GenBank/DDBJ whole genome shotgun (WGS) entry which is preliminary data.</text>
</comment>
<dbReference type="Proteomes" id="UP000828390">
    <property type="component" value="Unassembled WGS sequence"/>
</dbReference>
<proteinExistence type="predicted"/>
<sequence length="51" mass="5714">MVGFIRLFVYRKGYGYMEWWASFGCSCTARDRAIGNGGRHSAVRVPQGKGL</sequence>
<dbReference type="EMBL" id="JAIWYP010000007">
    <property type="protein sequence ID" value="KAH3797078.1"/>
    <property type="molecule type" value="Genomic_DNA"/>
</dbReference>